<reference evidence="1 2" key="1">
    <citation type="submission" date="2018-12" db="EMBL/GenBank/DDBJ databases">
        <title>Draft Genome Sequence of Chryseobacterium arthrosphaerae strain ED882-96 Isolated from the Blood of a Patient with Liver Cirrhosis in Taiwan.</title>
        <authorList>
            <person name="Lin J.-N."/>
            <person name="Lai C.-H."/>
            <person name="Yang C.-H."/>
            <person name="Huang Y.-H."/>
        </authorList>
    </citation>
    <scope>NUCLEOTIDE SEQUENCE [LARGE SCALE GENOMIC DNA]</scope>
    <source>
        <strain evidence="1 2">ED882-96</strain>
    </source>
</reference>
<evidence type="ECO:0000313" key="2">
    <source>
        <dbReference type="Proteomes" id="UP000276953"/>
    </source>
</evidence>
<proteinExistence type="predicted"/>
<dbReference type="AlphaFoldDB" id="A0A432DS71"/>
<gene>
    <name evidence="1" type="ORF">EJ377_14545</name>
</gene>
<organism evidence="1 2">
    <name type="scientific">Chryseobacterium arthrosphaerae</name>
    <dbReference type="NCBI Taxonomy" id="651561"/>
    <lineage>
        <taxon>Bacteria</taxon>
        <taxon>Pseudomonadati</taxon>
        <taxon>Bacteroidota</taxon>
        <taxon>Flavobacteriia</taxon>
        <taxon>Flavobacteriales</taxon>
        <taxon>Weeksellaceae</taxon>
        <taxon>Chryseobacterium group</taxon>
        <taxon>Chryseobacterium</taxon>
    </lineage>
</organism>
<protein>
    <submittedName>
        <fullName evidence="1">Uncharacterized protein</fullName>
    </submittedName>
</protein>
<dbReference type="Proteomes" id="UP000276953">
    <property type="component" value="Unassembled WGS sequence"/>
</dbReference>
<dbReference type="EMBL" id="RYFC01000003">
    <property type="protein sequence ID" value="RTZ45923.1"/>
    <property type="molecule type" value="Genomic_DNA"/>
</dbReference>
<accession>A0A432DS71</accession>
<comment type="caution">
    <text evidence="1">The sequence shown here is derived from an EMBL/GenBank/DDBJ whole genome shotgun (WGS) entry which is preliminary data.</text>
</comment>
<name>A0A432DS71_9FLAO</name>
<sequence>MYWWTDYKDPNANVKGVGAMGMLKLSSYSGIPEIRRSYYNFNPYKSDNTLEWYSSGSRGNLGLATAAASFEGLSGSARVTTQGQYIKLYLPKANGYVFQGNQYVKTIGLSKVAHGVGVFSFWYGVATDGIASYNYVKNPTSNNKVHPGKAAVNTVFGITGTWEDY</sequence>
<evidence type="ECO:0000313" key="1">
    <source>
        <dbReference type="EMBL" id="RTZ45923.1"/>
    </source>
</evidence>